<evidence type="ECO:0000313" key="4">
    <source>
        <dbReference type="EMBL" id="PNY28282.1"/>
    </source>
</evidence>
<gene>
    <name evidence="4" type="ORF">TCAP_01784</name>
</gene>
<sequence length="378" mass="40059">MKLTAGLIAALAGCAAAAPPAAEVYLVPAREASSTTPSISPGLARLILLQRLAPIGHGPSLDDVPKGVDTHAAVSVMNRFGKPSPPLFVDSSDGEPSQLVIMLDGMTEEQIKELGHALERKPDFMISDPPSSKAHDDLVEIDFHNAGVTNGNNCDVRQVVNPLEECWNGKQSAIAKYNVKKDPTVLDEIIHKLGQLSQLAKSGELETTIVLLPSTTSSRSWSEKPRELRRRQAEQVMASLEKTVAPAAPTSPAADDKVFYAPRVPIAACFNSKASCISATGNCSEHGACLNKYANPDGTDGKEACYACHCLSTRSKSGSLTHWAGPSCAKSDISVAFWLFAGFTLAMVGILWLAISMLFNVGEEKLPGVIGAGVSRAK</sequence>
<dbReference type="EMBL" id="NRSZ01000280">
    <property type="protein sequence ID" value="PNY28282.1"/>
    <property type="molecule type" value="Genomic_DNA"/>
</dbReference>
<evidence type="ECO:0000259" key="3">
    <source>
        <dbReference type="Pfam" id="PF12955"/>
    </source>
</evidence>
<keyword evidence="1" id="KW-0472">Membrane</keyword>
<feature type="domain" description="Vacuolar sorting protein Vps3844 C-terminal" evidence="3">
    <location>
        <begin position="269"/>
        <end position="372"/>
    </location>
</feature>
<name>A0A2K3QL73_9HYPO</name>
<protein>
    <submittedName>
        <fullName evidence="4">Endoplasmic reticulum membrane protein</fullName>
    </submittedName>
</protein>
<dbReference type="PANTHER" id="PTHR36853:SF1">
    <property type="entry name" value="DUF3844 DOMAIN-CONTAINING PROTEIN"/>
    <property type="match status" value="1"/>
</dbReference>
<evidence type="ECO:0000256" key="2">
    <source>
        <dbReference type="SAM" id="SignalP"/>
    </source>
</evidence>
<reference evidence="4 5" key="1">
    <citation type="submission" date="2017-08" db="EMBL/GenBank/DDBJ databases">
        <title>Harnessing the power of phylogenomics to disentangle the directionality and signatures of interkingdom host jumping in the parasitic fungal genus Tolypocladium.</title>
        <authorList>
            <person name="Quandt C.A."/>
            <person name="Patterson W."/>
            <person name="Spatafora J.W."/>
        </authorList>
    </citation>
    <scope>NUCLEOTIDE SEQUENCE [LARGE SCALE GENOMIC DNA]</scope>
    <source>
        <strain evidence="4 5">CBS 113982</strain>
    </source>
</reference>
<dbReference type="Proteomes" id="UP000236621">
    <property type="component" value="Unassembled WGS sequence"/>
</dbReference>
<dbReference type="InterPro" id="IPR024382">
    <property type="entry name" value="Vps3844_C"/>
</dbReference>
<feature type="signal peptide" evidence="2">
    <location>
        <begin position="1"/>
        <end position="17"/>
    </location>
</feature>
<organism evidence="4 5">
    <name type="scientific">Tolypocladium capitatum</name>
    <dbReference type="NCBI Taxonomy" id="45235"/>
    <lineage>
        <taxon>Eukaryota</taxon>
        <taxon>Fungi</taxon>
        <taxon>Dikarya</taxon>
        <taxon>Ascomycota</taxon>
        <taxon>Pezizomycotina</taxon>
        <taxon>Sordariomycetes</taxon>
        <taxon>Hypocreomycetidae</taxon>
        <taxon>Hypocreales</taxon>
        <taxon>Ophiocordycipitaceae</taxon>
        <taxon>Tolypocladium</taxon>
    </lineage>
</organism>
<accession>A0A2K3QL73</accession>
<dbReference type="AlphaFoldDB" id="A0A2K3QL73"/>
<keyword evidence="2" id="KW-0732">Signal</keyword>
<dbReference type="OrthoDB" id="5583277at2759"/>
<feature type="chain" id="PRO_5014398619" evidence="2">
    <location>
        <begin position="18"/>
        <end position="378"/>
    </location>
</feature>
<dbReference type="STRING" id="45235.A0A2K3QL73"/>
<dbReference type="PANTHER" id="PTHR36853">
    <property type="entry name" value="EXPRESSED PROTEIN"/>
    <property type="match status" value="1"/>
</dbReference>
<comment type="caution">
    <text evidence="4">The sequence shown here is derived from an EMBL/GenBank/DDBJ whole genome shotgun (WGS) entry which is preliminary data.</text>
</comment>
<feature type="transmembrane region" description="Helical" evidence="1">
    <location>
        <begin position="335"/>
        <end position="355"/>
    </location>
</feature>
<proteinExistence type="predicted"/>
<evidence type="ECO:0000313" key="5">
    <source>
        <dbReference type="Proteomes" id="UP000236621"/>
    </source>
</evidence>
<dbReference type="InterPro" id="IPR053065">
    <property type="entry name" value="Archenteron_Induction-Rel"/>
</dbReference>
<keyword evidence="1" id="KW-1133">Transmembrane helix</keyword>
<dbReference type="Pfam" id="PF12955">
    <property type="entry name" value="Vps3844_C"/>
    <property type="match status" value="1"/>
</dbReference>
<evidence type="ECO:0000256" key="1">
    <source>
        <dbReference type="SAM" id="Phobius"/>
    </source>
</evidence>
<dbReference type="GO" id="GO:0005783">
    <property type="term" value="C:endoplasmic reticulum"/>
    <property type="evidence" value="ECO:0007669"/>
    <property type="project" value="TreeGrafter"/>
</dbReference>
<keyword evidence="1" id="KW-0812">Transmembrane</keyword>
<keyword evidence="5" id="KW-1185">Reference proteome</keyword>